<feature type="signal peptide" evidence="1">
    <location>
        <begin position="1"/>
        <end position="24"/>
    </location>
</feature>
<dbReference type="Pfam" id="PF13729">
    <property type="entry name" value="TraF_2"/>
    <property type="match status" value="1"/>
</dbReference>
<proteinExistence type="predicted"/>
<gene>
    <name evidence="2" type="ORF">SAMN04487960_101360</name>
</gene>
<name>A0A1H2QY18_9GAMM</name>
<dbReference type="Gene3D" id="2.40.160.60">
    <property type="entry name" value="Outer membrane protein transport protein (OMPP1/FadL/TodX)"/>
    <property type="match status" value="1"/>
</dbReference>
<keyword evidence="1" id="KW-0732">Signal</keyword>
<evidence type="ECO:0000313" key="2">
    <source>
        <dbReference type="EMBL" id="SDW12005.1"/>
    </source>
</evidence>
<evidence type="ECO:0000256" key="1">
    <source>
        <dbReference type="SAM" id="SignalP"/>
    </source>
</evidence>
<dbReference type="InterPro" id="IPR032811">
    <property type="entry name" value="Put_conjugal_transfer"/>
</dbReference>
<evidence type="ECO:0000313" key="3">
    <source>
        <dbReference type="Proteomes" id="UP000199675"/>
    </source>
</evidence>
<accession>A0A1H2QY18</accession>
<dbReference type="SUPFAM" id="SSF56935">
    <property type="entry name" value="Porins"/>
    <property type="match status" value="1"/>
</dbReference>
<dbReference type="Proteomes" id="UP000199675">
    <property type="component" value="Unassembled WGS sequence"/>
</dbReference>
<sequence>MTHPHFSRLALAVGLAVASTSTFASPQNFQSARSFAMGGTGVAIAHPASSGFANPAMLASGQHEWADDFGLILPSVNARFADEEETINQIDDIQDTVDRANAAINRLDTPAAQAEAGTLRQQLQDIDKDTVRIDVGLGLALAVPIDAVSIGVHTVGNLQASVRGEYDNADDVELAKLEAGDLTADVNNLQSRARVLASSVAELGVSFARNFELQDGRSVQLGITPKYMQLMTYQYTESVSGFDDGNYDDDQYETDESGFNLDLGAAVTFGENNEWNAGVAIKNLIPMDLDSAVSSDPSKMESQHTLEVDPRVTVGVAHNAEFHVLTAELDLTEQKGFGYADDTQWLAVGAEFDAWRYAQIRGGIRHNLASNNDNAGIEEDTQLTAGIGLSPFGARLDISALFSDAELGAAIEFGAAF</sequence>
<dbReference type="AlphaFoldDB" id="A0A1H2QY18"/>
<protein>
    <submittedName>
        <fullName evidence="2">Plasmid transfer operon, TraF, protein</fullName>
    </submittedName>
</protein>
<reference evidence="2 3" key="1">
    <citation type="submission" date="2016-10" db="EMBL/GenBank/DDBJ databases">
        <authorList>
            <person name="de Groot N.N."/>
        </authorList>
    </citation>
    <scope>NUCLEOTIDE SEQUENCE [LARGE SCALE GENOMIC DNA]</scope>
    <source>
        <strain evidence="2 3">CGMCC 1.7059</strain>
    </source>
</reference>
<dbReference type="STRING" id="488533.SAMN04487960_101360"/>
<organism evidence="2 3">
    <name type="scientific">Marinobacter mobilis</name>
    <dbReference type="NCBI Taxonomy" id="488533"/>
    <lineage>
        <taxon>Bacteria</taxon>
        <taxon>Pseudomonadati</taxon>
        <taxon>Pseudomonadota</taxon>
        <taxon>Gammaproteobacteria</taxon>
        <taxon>Pseudomonadales</taxon>
        <taxon>Marinobacteraceae</taxon>
        <taxon>Marinobacter</taxon>
    </lineage>
</organism>
<keyword evidence="3" id="KW-1185">Reference proteome</keyword>
<dbReference type="RefSeq" id="WP_245725874.1">
    <property type="nucleotide sequence ID" value="NZ_FNNE01000001.1"/>
</dbReference>
<feature type="chain" id="PRO_5011684756" evidence="1">
    <location>
        <begin position="25"/>
        <end position="417"/>
    </location>
</feature>
<dbReference type="EMBL" id="FNNE01000001">
    <property type="protein sequence ID" value="SDW12005.1"/>
    <property type="molecule type" value="Genomic_DNA"/>
</dbReference>